<dbReference type="PANTHER" id="PTHR36842">
    <property type="entry name" value="PROTEIN TOLB HOMOLOG"/>
    <property type="match status" value="1"/>
</dbReference>
<keyword evidence="2" id="KW-0732">Signal</keyword>
<comment type="similarity">
    <text evidence="1">Belongs to the TolB family.</text>
</comment>
<reference evidence="3 4" key="1">
    <citation type="submission" date="2021-05" db="EMBL/GenBank/DDBJ databases">
        <title>A Polyphasic approach of four new species of the genus Ohtaekwangia: Ohtaekwangia histidinii sp. nov., Ohtaekwangia cretensis sp. nov., Ohtaekwangia indiensis sp. nov., Ohtaekwangia reichenbachii sp. nov. from diverse environment.</title>
        <authorList>
            <person name="Octaviana S."/>
        </authorList>
    </citation>
    <scope>NUCLEOTIDE SEQUENCE [LARGE SCALE GENOMIC DNA]</scope>
    <source>
        <strain evidence="3 4">PWU4</strain>
    </source>
</reference>
<dbReference type="Proteomes" id="UP001319200">
    <property type="component" value="Unassembled WGS sequence"/>
</dbReference>
<evidence type="ECO:0000313" key="3">
    <source>
        <dbReference type="EMBL" id="MBT1697464.1"/>
    </source>
</evidence>
<feature type="chain" id="PRO_5042971255" evidence="2">
    <location>
        <begin position="19"/>
        <end position="994"/>
    </location>
</feature>
<organism evidence="3 4">
    <name type="scientific">Chryseosolibacter histidini</name>
    <dbReference type="NCBI Taxonomy" id="2782349"/>
    <lineage>
        <taxon>Bacteria</taxon>
        <taxon>Pseudomonadati</taxon>
        <taxon>Bacteroidota</taxon>
        <taxon>Cytophagia</taxon>
        <taxon>Cytophagales</taxon>
        <taxon>Chryseotaleaceae</taxon>
        <taxon>Chryseosolibacter</taxon>
    </lineage>
</organism>
<dbReference type="Gene3D" id="2.120.10.30">
    <property type="entry name" value="TolB, C-terminal domain"/>
    <property type="match status" value="1"/>
</dbReference>
<evidence type="ECO:0000256" key="2">
    <source>
        <dbReference type="SAM" id="SignalP"/>
    </source>
</evidence>
<dbReference type="AlphaFoldDB" id="A0AAP2GIY1"/>
<name>A0AAP2GIY1_9BACT</name>
<comment type="caution">
    <text evidence="3">The sequence shown here is derived from an EMBL/GenBank/DDBJ whole genome shotgun (WGS) entry which is preliminary data.</text>
</comment>
<dbReference type="EMBL" id="JAHESF010000009">
    <property type="protein sequence ID" value="MBT1697464.1"/>
    <property type="molecule type" value="Genomic_DNA"/>
</dbReference>
<feature type="signal peptide" evidence="2">
    <location>
        <begin position="1"/>
        <end position="18"/>
    </location>
</feature>
<dbReference type="RefSeq" id="WP_254163334.1">
    <property type="nucleotide sequence ID" value="NZ_JAHESF010000009.1"/>
</dbReference>
<evidence type="ECO:0000313" key="4">
    <source>
        <dbReference type="Proteomes" id="UP001319200"/>
    </source>
</evidence>
<sequence>MKKLLPFVFLLLTGHAHFGQTILENNPPSLKWRQINTPNFRVLFPKGFEDQGQRVANTLEHIHAEEARSMGATPRKISVILQNQSSISNGFVSVLPRRSEFYAMPPQDYNFIGNNDWLDMLMSHEYRHIVQYQHAKRGFNRLFYYLFGATTFAGMAQAAAPPWFWEGDAVATETAFTPTGRGKIPYFGLVFKTNLLEGREFNYHKQALRSYKHNIPNEYVLGYYMISYLRKRTNDPEIWEKITKRSWSVPFIPFAFSNAIKKESGLYVTELYREMANDFQQEWQKQQASLTLTPFERVNPRNSSAYTDYLYPQVLEDGSVLAMKQGIGDIEQFVLLKDGKEKHVFTPGFVNDAGMLSSVGQKIVWNEYGFSPRWAVKNYSLVKTYDRDTKQRKVIGSRHERYASASLSPDASKIVTIRTNTQYQTQMVVLDASTGSILKEFPNAENHFFSMPRWSDDGKVIAVLENKPLGKVITLFDYSAGSVLQGFVVPQQENVGHPVLVGDYVLFNSPVSGIDNIYAIQRSTGQRYQVTSSKYGAYNPSLSKDGKTIFYNDQTRDGLDVVKAPFDPATWRPYKKEGSPVEFYSHLVEQEGDPGLFRNVPQQTLPVTKYSKLRGLINPYTWGVNVETDLTEATVGIVSRDILSTLSLSAGYAFDINERTGAWRAQASYQGWLPIIDVTASIADRSVDEGRITYGKVVSGDTVAVTDNLTFDWNEQTIEAGLRIPLNLTNSRFSTNLTFGNHVGYTSVTDFTNSIDGGGRIITSRLPQFFFRDYIDHGSLFYNHFSFAGYRLQKLSRRDINARWGQRVFIDAYNTATTLDVPGMGRRRFGDYTGKQFSFYGLLYFPGLVKHHSLWGYWAFQSTELTRANAKTGEGLDSYMFRNQIPLPRGQSVSRFEEFYSMSANYTLPVWYPDIAIGPLVNIQRLRANLFFDYGFGQSPTYRTSQTYTSTGIEAKLDINILRFLPQFDIGVRYAQGLSPSVSKFEVLVGTFNF</sequence>
<evidence type="ECO:0000256" key="1">
    <source>
        <dbReference type="ARBA" id="ARBA00009820"/>
    </source>
</evidence>
<gene>
    <name evidence="3" type="ORF">KK083_11295</name>
</gene>
<protein>
    <submittedName>
        <fullName evidence="3">PD40 domain-containing protein</fullName>
    </submittedName>
</protein>
<dbReference type="Pfam" id="PF07676">
    <property type="entry name" value="PD40"/>
    <property type="match status" value="1"/>
</dbReference>
<dbReference type="SUPFAM" id="SSF69304">
    <property type="entry name" value="Tricorn protease N-terminal domain"/>
    <property type="match status" value="1"/>
</dbReference>
<dbReference type="InterPro" id="IPR011042">
    <property type="entry name" value="6-blade_b-propeller_TolB-like"/>
</dbReference>
<proteinExistence type="inferred from homology"/>
<dbReference type="InterPro" id="IPR011659">
    <property type="entry name" value="WD40"/>
</dbReference>
<accession>A0AAP2GIY1</accession>
<keyword evidence="4" id="KW-1185">Reference proteome</keyword>